<dbReference type="PANTHER" id="PTHR21047">
    <property type="entry name" value="DTDP-6-DEOXY-D-GLUCOSE-3,5 EPIMERASE"/>
    <property type="match status" value="1"/>
</dbReference>
<reference evidence="8 9" key="1">
    <citation type="submission" date="2018-11" db="EMBL/GenBank/DDBJ databases">
        <title>Genome squencing of methanotrophic bacteria isolated from alkaline groundwater in Korea.</title>
        <authorList>
            <person name="Nguyen L.N."/>
        </authorList>
    </citation>
    <scope>NUCLEOTIDE SEQUENCE [LARGE SCALE GENOMIC DNA]</scope>
    <source>
        <strain evidence="8 9">GW6</strain>
    </source>
</reference>
<dbReference type="EMBL" id="CP034086">
    <property type="protein sequence ID" value="AZG78075.1"/>
    <property type="molecule type" value="Genomic_DNA"/>
</dbReference>
<dbReference type="EC" id="5.1.3.13" evidence="3 7"/>
<evidence type="ECO:0000256" key="1">
    <source>
        <dbReference type="ARBA" id="ARBA00001298"/>
    </source>
</evidence>
<dbReference type="GO" id="GO:0019305">
    <property type="term" value="P:dTDP-rhamnose biosynthetic process"/>
    <property type="evidence" value="ECO:0007669"/>
    <property type="project" value="UniProtKB-UniRule"/>
</dbReference>
<name>A0A3G8M9Z3_9HYPH</name>
<feature type="site" description="Participates in a stacking interaction with the thymidine ring of dTDP-4-oxo-6-deoxyglucose" evidence="6">
    <location>
        <position position="150"/>
    </location>
</feature>
<comment type="catalytic activity">
    <reaction evidence="1 7">
        <text>dTDP-4-dehydro-6-deoxy-alpha-D-glucose = dTDP-4-dehydro-beta-L-rhamnose</text>
        <dbReference type="Rhea" id="RHEA:16969"/>
        <dbReference type="ChEBI" id="CHEBI:57649"/>
        <dbReference type="ChEBI" id="CHEBI:62830"/>
        <dbReference type="EC" id="5.1.3.13"/>
    </reaction>
</comment>
<dbReference type="GO" id="GO:0005829">
    <property type="term" value="C:cytosol"/>
    <property type="evidence" value="ECO:0007669"/>
    <property type="project" value="TreeGrafter"/>
</dbReference>
<proteinExistence type="inferred from homology"/>
<evidence type="ECO:0000256" key="3">
    <source>
        <dbReference type="ARBA" id="ARBA00012098"/>
    </source>
</evidence>
<dbReference type="GO" id="GO:0000271">
    <property type="term" value="P:polysaccharide biosynthetic process"/>
    <property type="evidence" value="ECO:0007669"/>
    <property type="project" value="TreeGrafter"/>
</dbReference>
<keyword evidence="7 8" id="KW-0413">Isomerase</keyword>
<evidence type="ECO:0000256" key="6">
    <source>
        <dbReference type="PIRSR" id="PIRSR600888-3"/>
    </source>
</evidence>
<gene>
    <name evidence="8" type="primary">rfbC</name>
    <name evidence="8" type="ORF">EHO51_15765</name>
</gene>
<dbReference type="Gene3D" id="2.60.120.10">
    <property type="entry name" value="Jelly Rolls"/>
    <property type="match status" value="1"/>
</dbReference>
<dbReference type="Proteomes" id="UP000273982">
    <property type="component" value="Chromosome"/>
</dbReference>
<organism evidence="8 9">
    <name type="scientific">Methylocystis rosea</name>
    <dbReference type="NCBI Taxonomy" id="173366"/>
    <lineage>
        <taxon>Bacteria</taxon>
        <taxon>Pseudomonadati</taxon>
        <taxon>Pseudomonadota</taxon>
        <taxon>Alphaproteobacteria</taxon>
        <taxon>Hyphomicrobiales</taxon>
        <taxon>Methylocystaceae</taxon>
        <taxon>Methylocystis</taxon>
    </lineage>
</organism>
<evidence type="ECO:0000256" key="5">
    <source>
        <dbReference type="PIRSR" id="PIRSR600888-1"/>
    </source>
</evidence>
<feature type="active site" description="Proton donor" evidence="5">
    <location>
        <position position="144"/>
    </location>
</feature>
<evidence type="ECO:0000256" key="2">
    <source>
        <dbReference type="ARBA" id="ARBA00001997"/>
    </source>
</evidence>
<protein>
    <recommendedName>
        <fullName evidence="4 7">dTDP-4-dehydrorhamnose 3,5-epimerase</fullName>
        <ecNumber evidence="3 7">5.1.3.13</ecNumber>
    </recommendedName>
    <alternativeName>
        <fullName evidence="7">Thymidine diphospho-4-keto-rhamnose 3,5-epimerase</fullName>
    </alternativeName>
</protein>
<dbReference type="KEGG" id="mros:EHO51_15765"/>
<dbReference type="InterPro" id="IPR000888">
    <property type="entry name" value="RmlC-like"/>
</dbReference>
<comment type="function">
    <text evidence="2 7">Catalyzes the epimerization of the C3' and C5'positions of dTDP-6-deoxy-D-xylo-4-hexulose, forming dTDP-6-deoxy-L-lyxo-4-hexulose.</text>
</comment>
<dbReference type="GO" id="GO:0008830">
    <property type="term" value="F:dTDP-4-dehydrorhamnose 3,5-epimerase activity"/>
    <property type="evidence" value="ECO:0007669"/>
    <property type="project" value="UniProtKB-UniRule"/>
</dbReference>
<dbReference type="SUPFAM" id="SSF51182">
    <property type="entry name" value="RmlC-like cupins"/>
    <property type="match status" value="1"/>
</dbReference>
<dbReference type="InterPro" id="IPR011051">
    <property type="entry name" value="RmlC_Cupin_sf"/>
</dbReference>
<dbReference type="InterPro" id="IPR014710">
    <property type="entry name" value="RmlC-like_jellyroll"/>
</dbReference>
<dbReference type="CDD" id="cd00438">
    <property type="entry name" value="cupin_RmlC"/>
    <property type="match status" value="1"/>
</dbReference>
<comment type="subunit">
    <text evidence="7">Homodimer.</text>
</comment>
<accession>A0A3G8M9Z3</accession>
<dbReference type="PANTHER" id="PTHR21047:SF2">
    <property type="entry name" value="THYMIDINE DIPHOSPHO-4-KETO-RHAMNOSE 3,5-EPIMERASE"/>
    <property type="match status" value="1"/>
</dbReference>
<dbReference type="UniPathway" id="UPA00124"/>
<feature type="active site" description="Proton acceptor" evidence="5">
    <location>
        <position position="74"/>
    </location>
</feature>
<comment type="pathway">
    <text evidence="7">Carbohydrate biosynthesis; dTDP-L-rhamnose biosynthesis.</text>
</comment>
<evidence type="ECO:0000256" key="7">
    <source>
        <dbReference type="RuleBase" id="RU364069"/>
    </source>
</evidence>
<evidence type="ECO:0000313" key="9">
    <source>
        <dbReference type="Proteomes" id="UP000273982"/>
    </source>
</evidence>
<evidence type="ECO:0000313" key="8">
    <source>
        <dbReference type="EMBL" id="AZG78075.1"/>
    </source>
</evidence>
<dbReference type="NCBIfam" id="TIGR01221">
    <property type="entry name" value="rmlC"/>
    <property type="match status" value="1"/>
</dbReference>
<dbReference type="RefSeq" id="WP_124739679.1">
    <property type="nucleotide sequence ID" value="NZ_CP034086.1"/>
</dbReference>
<dbReference type="AlphaFoldDB" id="A0A3G8M9Z3"/>
<comment type="similarity">
    <text evidence="7">Belongs to the dTDP-4-dehydrorhamnose 3,5-epimerase family.</text>
</comment>
<sequence>MKKPSPDARQGGCLFEDLELSGLKLVTPRKFGDERGFFCETHNEKTWANAGLNFDFVQDNHSLSRDVGTVRGLHFQTAPFAQDKLVRVISGRILDVAVDLRQSSPTFGRHVVVELSKENWRQLFIPIGFAHGFVTLEPDTEVIYKVTNFYSPQHDCGVAWDDPDIGIPWPAAAESAVLSDKDRKWPRLRNLTEVFA</sequence>
<evidence type="ECO:0000256" key="4">
    <source>
        <dbReference type="ARBA" id="ARBA00019595"/>
    </source>
</evidence>
<dbReference type="Pfam" id="PF00908">
    <property type="entry name" value="dTDP_sugar_isom"/>
    <property type="match status" value="1"/>
</dbReference>